<keyword evidence="2 3" id="KW-0378">Hydrolase</keyword>
<dbReference type="PROSITE" id="PS51770">
    <property type="entry name" value="HOTDOG_ACOT"/>
    <property type="match status" value="1"/>
</dbReference>
<evidence type="ECO:0000313" key="6">
    <source>
        <dbReference type="Proteomes" id="UP000295122"/>
    </source>
</evidence>
<accession>A0A4R7BWH3</accession>
<gene>
    <name evidence="5" type="ORF">EV668_3090</name>
</gene>
<dbReference type="GO" id="GO:0005829">
    <property type="term" value="C:cytosol"/>
    <property type="evidence" value="ECO:0007669"/>
    <property type="project" value="TreeGrafter"/>
</dbReference>
<keyword evidence="6" id="KW-1185">Reference proteome</keyword>
<comment type="caution">
    <text evidence="5">The sequence shown here is derived from an EMBL/GenBank/DDBJ whole genome shotgun (WGS) entry which is preliminary data.</text>
</comment>
<dbReference type="EMBL" id="SNZR01000013">
    <property type="protein sequence ID" value="TDR90248.1"/>
    <property type="molecule type" value="Genomic_DNA"/>
</dbReference>
<dbReference type="OrthoDB" id="9801856at2"/>
<dbReference type="SUPFAM" id="SSF54637">
    <property type="entry name" value="Thioesterase/thiol ester dehydrase-isomerase"/>
    <property type="match status" value="1"/>
</dbReference>
<dbReference type="AlphaFoldDB" id="A0A4R7BWH3"/>
<dbReference type="InterPro" id="IPR006683">
    <property type="entry name" value="Thioestr_dom"/>
</dbReference>
<evidence type="ECO:0000313" key="5">
    <source>
        <dbReference type="EMBL" id="TDR90248.1"/>
    </source>
</evidence>
<dbReference type="Proteomes" id="UP000295122">
    <property type="component" value="Unassembled WGS sequence"/>
</dbReference>
<proteinExistence type="inferred from homology"/>
<dbReference type="GO" id="GO:0006637">
    <property type="term" value="P:acyl-CoA metabolic process"/>
    <property type="evidence" value="ECO:0007669"/>
    <property type="project" value="TreeGrafter"/>
</dbReference>
<dbReference type="Gene3D" id="3.10.129.10">
    <property type="entry name" value="Hotdog Thioesterase"/>
    <property type="match status" value="1"/>
</dbReference>
<feature type="domain" description="HotDog ACOT-type" evidence="4">
    <location>
        <begin position="18"/>
        <end position="130"/>
    </location>
</feature>
<evidence type="ECO:0000259" key="4">
    <source>
        <dbReference type="PROSITE" id="PS51770"/>
    </source>
</evidence>
<dbReference type="GO" id="GO:0009062">
    <property type="term" value="P:fatty acid catabolic process"/>
    <property type="evidence" value="ECO:0007669"/>
    <property type="project" value="TreeGrafter"/>
</dbReference>
<name>A0A4R7BWH3_9HYPH</name>
<evidence type="ECO:0000256" key="3">
    <source>
        <dbReference type="PROSITE-ProRule" id="PRU01106"/>
    </source>
</evidence>
<dbReference type="RefSeq" id="WP_133771484.1">
    <property type="nucleotide sequence ID" value="NZ_SNZR01000013.1"/>
</dbReference>
<evidence type="ECO:0000256" key="1">
    <source>
        <dbReference type="ARBA" id="ARBA00010458"/>
    </source>
</evidence>
<protein>
    <submittedName>
        <fullName evidence="5">Acyl-CoA hydrolase</fullName>
    </submittedName>
</protein>
<dbReference type="GO" id="GO:0052816">
    <property type="term" value="F:long-chain fatty acyl-CoA hydrolase activity"/>
    <property type="evidence" value="ECO:0007669"/>
    <property type="project" value="TreeGrafter"/>
</dbReference>
<dbReference type="CDD" id="cd03442">
    <property type="entry name" value="BFIT_BACH"/>
    <property type="match status" value="1"/>
</dbReference>
<sequence>MASPSPVALPDSDREPAGRCDARLVEIVFPGGANHHGTLFGGAALALMAKTAFVAASRRAGPSIVLAASERVEFVRPVRVGEIVEYHARVTRIGRSSMSVEVEGTTDVDATGDVQVAMRGSFEMVAVDEAGRPRPITP</sequence>
<dbReference type="InterPro" id="IPR033120">
    <property type="entry name" value="HOTDOG_ACOT"/>
</dbReference>
<organism evidence="5 6">
    <name type="scientific">Enterovirga rhinocerotis</name>
    <dbReference type="NCBI Taxonomy" id="1339210"/>
    <lineage>
        <taxon>Bacteria</taxon>
        <taxon>Pseudomonadati</taxon>
        <taxon>Pseudomonadota</taxon>
        <taxon>Alphaproteobacteria</taxon>
        <taxon>Hyphomicrobiales</taxon>
        <taxon>Methylobacteriaceae</taxon>
        <taxon>Enterovirga</taxon>
    </lineage>
</organism>
<dbReference type="InterPro" id="IPR029069">
    <property type="entry name" value="HotDog_dom_sf"/>
</dbReference>
<dbReference type="InterPro" id="IPR040170">
    <property type="entry name" value="Cytosol_ACT"/>
</dbReference>
<dbReference type="Pfam" id="PF03061">
    <property type="entry name" value="4HBT"/>
    <property type="match status" value="1"/>
</dbReference>
<evidence type="ECO:0000256" key="2">
    <source>
        <dbReference type="ARBA" id="ARBA00022801"/>
    </source>
</evidence>
<dbReference type="PANTHER" id="PTHR11049:SF24">
    <property type="entry name" value="CYTOSOLIC ACYL COENZYME A THIOESTER HYDROLASE"/>
    <property type="match status" value="1"/>
</dbReference>
<reference evidence="5 6" key="1">
    <citation type="submission" date="2019-03" db="EMBL/GenBank/DDBJ databases">
        <title>Genomic Encyclopedia of Type Strains, Phase IV (KMG-IV): sequencing the most valuable type-strain genomes for metagenomic binning, comparative biology and taxonomic classification.</title>
        <authorList>
            <person name="Goeker M."/>
        </authorList>
    </citation>
    <scope>NUCLEOTIDE SEQUENCE [LARGE SCALE GENOMIC DNA]</scope>
    <source>
        <strain evidence="5 6">DSM 25903</strain>
    </source>
</reference>
<dbReference type="PANTHER" id="PTHR11049">
    <property type="entry name" value="ACYL COENZYME A THIOESTER HYDROLASE"/>
    <property type="match status" value="1"/>
</dbReference>
<comment type="similarity">
    <text evidence="1">Belongs to the acyl coenzyme A hydrolase family.</text>
</comment>